<evidence type="ECO:0000256" key="2">
    <source>
        <dbReference type="ARBA" id="ARBA00008343"/>
    </source>
</evidence>
<comment type="catalytic activity">
    <reaction evidence="1 13">
        <text>Hydrolyzes free adenine bases from 7,8-dihydro-8-oxoguanine:adenine mismatched double-stranded DNA, leaving an apurinic site.</text>
        <dbReference type="EC" id="3.2.2.31"/>
    </reaction>
</comment>
<organism evidence="16 17">
    <name type="scientific">Absidia repens</name>
    <dbReference type="NCBI Taxonomy" id="90262"/>
    <lineage>
        <taxon>Eukaryota</taxon>
        <taxon>Fungi</taxon>
        <taxon>Fungi incertae sedis</taxon>
        <taxon>Mucoromycota</taxon>
        <taxon>Mucoromycotina</taxon>
        <taxon>Mucoromycetes</taxon>
        <taxon>Mucorales</taxon>
        <taxon>Cunninghamellaceae</taxon>
        <taxon>Absidia</taxon>
    </lineage>
</organism>
<dbReference type="GO" id="GO:0046872">
    <property type="term" value="F:metal ion binding"/>
    <property type="evidence" value="ECO:0007669"/>
    <property type="project" value="UniProtKB-UniRule"/>
</dbReference>
<dbReference type="GO" id="GO:0000701">
    <property type="term" value="F:purine-specific mismatch base pair DNA N-glycosylase activity"/>
    <property type="evidence" value="ECO:0007669"/>
    <property type="project" value="UniProtKB-EC"/>
</dbReference>
<keyword evidence="9 13" id="KW-0408">Iron</keyword>
<evidence type="ECO:0000313" key="16">
    <source>
        <dbReference type="EMBL" id="ORZ06902.1"/>
    </source>
</evidence>
<evidence type="ECO:0000256" key="1">
    <source>
        <dbReference type="ARBA" id="ARBA00000843"/>
    </source>
</evidence>
<keyword evidence="6" id="KW-0479">Metal-binding</keyword>
<dbReference type="Gene3D" id="3.90.79.10">
    <property type="entry name" value="Nucleoside Triphosphate Pyrophosphohydrolase"/>
    <property type="match status" value="1"/>
</dbReference>
<protein>
    <recommendedName>
        <fullName evidence="4 13">Adenine DNA glycosylase</fullName>
        <ecNumber evidence="3 13">3.2.2.31</ecNumber>
    </recommendedName>
</protein>
<dbReference type="InterPro" id="IPR023170">
    <property type="entry name" value="HhH_base_excis_C"/>
</dbReference>
<evidence type="ECO:0000259" key="15">
    <source>
        <dbReference type="SMART" id="SM00478"/>
    </source>
</evidence>
<dbReference type="OrthoDB" id="10248838at2759"/>
<dbReference type="Gene3D" id="1.10.340.30">
    <property type="entry name" value="Hypothetical protein, domain 2"/>
    <property type="match status" value="1"/>
</dbReference>
<evidence type="ECO:0000256" key="8">
    <source>
        <dbReference type="ARBA" id="ARBA00022801"/>
    </source>
</evidence>
<dbReference type="Pfam" id="PF14815">
    <property type="entry name" value="NUDIX_4"/>
    <property type="match status" value="1"/>
</dbReference>
<evidence type="ECO:0000256" key="6">
    <source>
        <dbReference type="ARBA" id="ARBA00022723"/>
    </source>
</evidence>
<dbReference type="STRING" id="90262.A0A1X2I134"/>
<dbReference type="FunFam" id="1.10.1670.10:FF:000002">
    <property type="entry name" value="Adenine DNA glycosylase"/>
    <property type="match status" value="1"/>
</dbReference>
<dbReference type="PROSITE" id="PS01155">
    <property type="entry name" value="ENDONUCLEASE_III_2"/>
    <property type="match status" value="1"/>
</dbReference>
<dbReference type="GO" id="GO:0005634">
    <property type="term" value="C:nucleus"/>
    <property type="evidence" value="ECO:0007669"/>
    <property type="project" value="TreeGrafter"/>
</dbReference>
<feature type="domain" description="HhH-GPD" evidence="15">
    <location>
        <begin position="77"/>
        <end position="229"/>
    </location>
</feature>
<evidence type="ECO:0000256" key="9">
    <source>
        <dbReference type="ARBA" id="ARBA00023004"/>
    </source>
</evidence>
<evidence type="ECO:0000256" key="12">
    <source>
        <dbReference type="ARBA" id="ARBA00023295"/>
    </source>
</evidence>
<dbReference type="SUPFAM" id="SSF48150">
    <property type="entry name" value="DNA-glycosylase"/>
    <property type="match status" value="1"/>
</dbReference>
<evidence type="ECO:0000256" key="10">
    <source>
        <dbReference type="ARBA" id="ARBA00023014"/>
    </source>
</evidence>
<dbReference type="Gene3D" id="1.10.1670.10">
    <property type="entry name" value="Helix-hairpin-Helix base-excision DNA repair enzymes (C-terminal)"/>
    <property type="match status" value="1"/>
</dbReference>
<keyword evidence="12 13" id="KW-0326">Glycosidase</keyword>
<dbReference type="CDD" id="cd00056">
    <property type="entry name" value="ENDO3c"/>
    <property type="match status" value="1"/>
</dbReference>
<comment type="caution">
    <text evidence="16">The sequence shown here is derived from an EMBL/GenBank/DDBJ whole genome shotgun (WGS) entry which is preliminary data.</text>
</comment>
<dbReference type="Proteomes" id="UP000193560">
    <property type="component" value="Unassembled WGS sequence"/>
</dbReference>
<dbReference type="EMBL" id="MCGE01000037">
    <property type="protein sequence ID" value="ORZ06902.1"/>
    <property type="molecule type" value="Genomic_DNA"/>
</dbReference>
<evidence type="ECO:0000256" key="14">
    <source>
        <dbReference type="SAM" id="MobiDB-lite"/>
    </source>
</evidence>
<feature type="region of interest" description="Disordered" evidence="14">
    <location>
        <begin position="465"/>
        <end position="497"/>
    </location>
</feature>
<dbReference type="GO" id="GO:0006285">
    <property type="term" value="P:base-excision repair, AP site formation"/>
    <property type="evidence" value="ECO:0007669"/>
    <property type="project" value="UniProtKB-ARBA"/>
</dbReference>
<evidence type="ECO:0000256" key="3">
    <source>
        <dbReference type="ARBA" id="ARBA00012045"/>
    </source>
</evidence>
<comment type="cofactor">
    <cofactor evidence="13">
        <name>[4Fe-4S] cluster</name>
        <dbReference type="ChEBI" id="CHEBI:49883"/>
    </cofactor>
    <text evidence="13">Binds 1 [4Fe-4S] cluster.</text>
</comment>
<proteinExistence type="inferred from homology"/>
<comment type="similarity">
    <text evidence="2 13">Belongs to the Nth/MutY family.</text>
</comment>
<dbReference type="SMART" id="SM00525">
    <property type="entry name" value="FES"/>
    <property type="match status" value="1"/>
</dbReference>
<dbReference type="PANTHER" id="PTHR42944:SF1">
    <property type="entry name" value="ADENINE DNA GLYCOSYLASE"/>
    <property type="match status" value="1"/>
</dbReference>
<accession>A0A1X2I134</accession>
<dbReference type="SMART" id="SM00478">
    <property type="entry name" value="ENDO3c"/>
    <property type="match status" value="1"/>
</dbReference>
<dbReference type="Pfam" id="PF00730">
    <property type="entry name" value="HhH-GPD"/>
    <property type="match status" value="1"/>
</dbReference>
<keyword evidence="5" id="KW-0004">4Fe-4S</keyword>
<evidence type="ECO:0000256" key="4">
    <source>
        <dbReference type="ARBA" id="ARBA00022023"/>
    </source>
</evidence>
<dbReference type="InterPro" id="IPR000445">
    <property type="entry name" value="HhH_motif"/>
</dbReference>
<keyword evidence="10" id="KW-0411">Iron-sulfur</keyword>
<dbReference type="GO" id="GO:0034039">
    <property type="term" value="F:8-oxo-7,8-dihydroguanine DNA N-glycosylase activity"/>
    <property type="evidence" value="ECO:0007669"/>
    <property type="project" value="TreeGrafter"/>
</dbReference>
<evidence type="ECO:0000256" key="7">
    <source>
        <dbReference type="ARBA" id="ARBA00022763"/>
    </source>
</evidence>
<dbReference type="GO" id="GO:0006298">
    <property type="term" value="P:mismatch repair"/>
    <property type="evidence" value="ECO:0007669"/>
    <property type="project" value="TreeGrafter"/>
</dbReference>
<evidence type="ECO:0000256" key="5">
    <source>
        <dbReference type="ARBA" id="ARBA00022485"/>
    </source>
</evidence>
<keyword evidence="17" id="KW-1185">Reference proteome</keyword>
<comment type="function">
    <text evidence="13">Adenine glycosylase active on G-A mispairs.</text>
</comment>
<sequence>MREPTSIEDCVSSRRLVHNTRYHQFKQTEIDQIQVALLDWFDKEQRTNMPWRKPARSDLDKEALGQRAYEVWVSEIMLQQTQVATVIEYYNRWMDRFPTIYDLAAADIEEVNTLWAGLGYYSRAARLKAGAKKVVEEFDGLLPNNAKDLEKHIPGVGPYTAGAIASIVFGQQTALVDGNVIRVLARLRAIGADMKKANVVALFWQLATTLVPVERSGDFNQALMELGARVCTPQNPNCDGCPVQSQCLSRAHLNLHGKFLADGGFWDQKGMSTDSSQLEHGVDILECEFCPAMTNELDHDDYAVTRYPVKVDKKPPRDEECAVCILEKLQEGDEESLYLISRRPDKGLLAGLWEFPSLELGDNRTTYAQRSKRTTTFLKEQYNLDLTTTATVKAEVKRQDLDNVVHLFSHIRKVYHIEWVRIPAAAGIEMASTGQKKWITMDELKKAPIPTGLKKAIKLLEKARIGSTKASSTSAKRKQPPSSNTKDIASFFQKKRS</sequence>
<keyword evidence="11" id="KW-0234">DNA repair</keyword>
<dbReference type="Pfam" id="PF00633">
    <property type="entry name" value="HHH"/>
    <property type="match status" value="1"/>
</dbReference>
<dbReference type="GO" id="GO:0051539">
    <property type="term" value="F:4 iron, 4 sulfur cluster binding"/>
    <property type="evidence" value="ECO:0007669"/>
    <property type="project" value="UniProtKB-UniRule"/>
</dbReference>
<dbReference type="EC" id="3.2.2.31" evidence="3 13"/>
<dbReference type="CDD" id="cd03431">
    <property type="entry name" value="NUDIX_DNA_Glycosylase_C-MutY"/>
    <property type="match status" value="1"/>
</dbReference>
<evidence type="ECO:0000256" key="11">
    <source>
        <dbReference type="ARBA" id="ARBA00023204"/>
    </source>
</evidence>
<dbReference type="PANTHER" id="PTHR42944">
    <property type="entry name" value="ADENINE DNA GLYCOSYLASE"/>
    <property type="match status" value="1"/>
</dbReference>
<evidence type="ECO:0000256" key="13">
    <source>
        <dbReference type="RuleBase" id="RU365096"/>
    </source>
</evidence>
<name>A0A1X2I134_9FUNG</name>
<dbReference type="FunFam" id="1.10.340.30:FF:000002">
    <property type="entry name" value="Adenine DNA glycosylase"/>
    <property type="match status" value="1"/>
</dbReference>
<dbReference type="InterPro" id="IPR044298">
    <property type="entry name" value="MIG/MutY"/>
</dbReference>
<dbReference type="InterPro" id="IPR004036">
    <property type="entry name" value="Endonuclease-III-like_CS2"/>
</dbReference>
<dbReference type="InterPro" id="IPR029119">
    <property type="entry name" value="MutY_C"/>
</dbReference>
<evidence type="ECO:0000313" key="17">
    <source>
        <dbReference type="Proteomes" id="UP000193560"/>
    </source>
</evidence>
<dbReference type="GO" id="GO:0035485">
    <property type="term" value="F:adenine/guanine mispair binding"/>
    <property type="evidence" value="ECO:0007669"/>
    <property type="project" value="TreeGrafter"/>
</dbReference>
<gene>
    <name evidence="16" type="ORF">BCR42DRAFT_336705</name>
</gene>
<dbReference type="InterPro" id="IPR003651">
    <property type="entry name" value="Endonuclease3_FeS-loop_motif"/>
</dbReference>
<dbReference type="AlphaFoldDB" id="A0A1X2I134"/>
<dbReference type="GO" id="GO:0032357">
    <property type="term" value="F:oxidized purine DNA binding"/>
    <property type="evidence" value="ECO:0007669"/>
    <property type="project" value="TreeGrafter"/>
</dbReference>
<keyword evidence="8" id="KW-0378">Hydrolase</keyword>
<dbReference type="SUPFAM" id="SSF55811">
    <property type="entry name" value="Nudix"/>
    <property type="match status" value="1"/>
</dbReference>
<dbReference type="InterPro" id="IPR015797">
    <property type="entry name" value="NUDIX_hydrolase-like_dom_sf"/>
</dbReference>
<dbReference type="InterPro" id="IPR003265">
    <property type="entry name" value="HhH-GPD_domain"/>
</dbReference>
<reference evidence="16 17" key="1">
    <citation type="submission" date="2016-07" db="EMBL/GenBank/DDBJ databases">
        <title>Pervasive Adenine N6-methylation of Active Genes in Fungi.</title>
        <authorList>
            <consortium name="DOE Joint Genome Institute"/>
            <person name="Mondo S.J."/>
            <person name="Dannebaum R.O."/>
            <person name="Kuo R.C."/>
            <person name="Labutti K."/>
            <person name="Haridas S."/>
            <person name="Kuo A."/>
            <person name="Salamov A."/>
            <person name="Ahrendt S.R."/>
            <person name="Lipzen A."/>
            <person name="Sullivan W."/>
            <person name="Andreopoulos W.B."/>
            <person name="Clum A."/>
            <person name="Lindquist E."/>
            <person name="Daum C."/>
            <person name="Ramamoorthy G.K."/>
            <person name="Gryganskyi A."/>
            <person name="Culley D."/>
            <person name="Magnuson J.K."/>
            <person name="James T.Y."/>
            <person name="O'Malley M.A."/>
            <person name="Stajich J.E."/>
            <person name="Spatafora J.W."/>
            <person name="Visel A."/>
            <person name="Grigoriev I.V."/>
        </authorList>
    </citation>
    <scope>NUCLEOTIDE SEQUENCE [LARGE SCALE GENOMIC DNA]</scope>
    <source>
        <strain evidence="16 17">NRRL 1336</strain>
    </source>
</reference>
<keyword evidence="7 13" id="KW-0227">DNA damage</keyword>
<dbReference type="InterPro" id="IPR011257">
    <property type="entry name" value="DNA_glycosylase"/>
</dbReference>